<comment type="caution">
    <text evidence="1">The sequence shown here is derived from an EMBL/GenBank/DDBJ whole genome shotgun (WGS) entry which is preliminary data.</text>
</comment>
<dbReference type="VEuPathDB" id="FungiDB:A1O7_00428"/>
<name>W9W7L6_9EURO</name>
<proteinExistence type="predicted"/>
<dbReference type="AlphaFoldDB" id="W9W7L6"/>
<keyword evidence="2" id="KW-1185">Reference proteome</keyword>
<accession>W9W7L6</accession>
<dbReference type="GeneID" id="19175044"/>
<organism evidence="1 2">
    <name type="scientific">Cladophialophora yegresii CBS 114405</name>
    <dbReference type="NCBI Taxonomy" id="1182544"/>
    <lineage>
        <taxon>Eukaryota</taxon>
        <taxon>Fungi</taxon>
        <taxon>Dikarya</taxon>
        <taxon>Ascomycota</taxon>
        <taxon>Pezizomycotina</taxon>
        <taxon>Eurotiomycetes</taxon>
        <taxon>Chaetothyriomycetidae</taxon>
        <taxon>Chaetothyriales</taxon>
        <taxon>Herpotrichiellaceae</taxon>
        <taxon>Cladophialophora</taxon>
    </lineage>
</organism>
<dbReference type="RefSeq" id="XP_007752659.1">
    <property type="nucleotide sequence ID" value="XM_007754469.1"/>
</dbReference>
<gene>
    <name evidence="1" type="ORF">A1O7_00428</name>
</gene>
<sequence>MASHEKSDPVKSLRDLAASKTVEELVKFDNPTMELFQLDEHVQKLIFTRFLSKYALLEKENKQLRVNARLTPYIDWQLYTQSHGIIPDPEEMIDPQSHELETNGFVLSAKFAEQWRHATEAERNGSPEETREHGLCPAVFEPLDLWSHGVGGELAICGFSSVESNEYMEEVTPCGQGYSTFEHKPLSRRISSQLLYYRLTVMFGMPPPQPMGEWLFPWQVMLQHRDGKSLLDLNDSDGQSFESFSGTKEAKEDAVELLRFLTSLKCPHPDGLVAGTS</sequence>
<protein>
    <submittedName>
        <fullName evidence="1">Uncharacterized protein</fullName>
    </submittedName>
</protein>
<dbReference type="OrthoDB" id="4368044at2759"/>
<evidence type="ECO:0000313" key="1">
    <source>
        <dbReference type="EMBL" id="EXJ64092.1"/>
    </source>
</evidence>
<dbReference type="EMBL" id="AMGW01000001">
    <property type="protein sequence ID" value="EXJ64092.1"/>
    <property type="molecule type" value="Genomic_DNA"/>
</dbReference>
<reference evidence="1 2" key="1">
    <citation type="submission" date="2013-03" db="EMBL/GenBank/DDBJ databases">
        <title>The Genome Sequence of Cladophialophora yegresii CBS 114405.</title>
        <authorList>
            <consortium name="The Broad Institute Genomics Platform"/>
            <person name="Cuomo C."/>
            <person name="de Hoog S."/>
            <person name="Gorbushina A."/>
            <person name="Walker B."/>
            <person name="Young S.K."/>
            <person name="Zeng Q."/>
            <person name="Gargeya S."/>
            <person name="Fitzgerald M."/>
            <person name="Haas B."/>
            <person name="Abouelleil A."/>
            <person name="Allen A.W."/>
            <person name="Alvarado L."/>
            <person name="Arachchi H.M."/>
            <person name="Berlin A.M."/>
            <person name="Chapman S.B."/>
            <person name="Gainer-Dewar J."/>
            <person name="Goldberg J."/>
            <person name="Griggs A."/>
            <person name="Gujja S."/>
            <person name="Hansen M."/>
            <person name="Howarth C."/>
            <person name="Imamovic A."/>
            <person name="Ireland A."/>
            <person name="Larimer J."/>
            <person name="McCowan C."/>
            <person name="Murphy C."/>
            <person name="Pearson M."/>
            <person name="Poon T.W."/>
            <person name="Priest M."/>
            <person name="Roberts A."/>
            <person name="Saif S."/>
            <person name="Shea T."/>
            <person name="Sisk P."/>
            <person name="Sykes S."/>
            <person name="Wortman J."/>
            <person name="Nusbaum C."/>
            <person name="Birren B."/>
        </authorList>
    </citation>
    <scope>NUCLEOTIDE SEQUENCE [LARGE SCALE GENOMIC DNA]</scope>
    <source>
        <strain evidence="1 2">CBS 114405</strain>
    </source>
</reference>
<evidence type="ECO:0000313" key="2">
    <source>
        <dbReference type="Proteomes" id="UP000019473"/>
    </source>
</evidence>
<dbReference type="HOGENOM" id="CLU_1004742_0_0_1"/>
<dbReference type="Proteomes" id="UP000019473">
    <property type="component" value="Unassembled WGS sequence"/>
</dbReference>